<dbReference type="RefSeq" id="WP_072859048.1">
    <property type="nucleotide sequence ID" value="NZ_FQUE01000035.1"/>
</dbReference>
<dbReference type="Gene3D" id="2.60.120.10">
    <property type="entry name" value="Jelly Rolls"/>
    <property type="match status" value="1"/>
</dbReference>
<dbReference type="GO" id="GO:0006355">
    <property type="term" value="P:regulation of DNA-templated transcription"/>
    <property type="evidence" value="ECO:0007669"/>
    <property type="project" value="InterPro"/>
</dbReference>
<dbReference type="SUPFAM" id="SSF51206">
    <property type="entry name" value="cAMP-binding domain-like"/>
    <property type="match status" value="1"/>
</dbReference>
<organism evidence="5 6">
    <name type="scientific">Loktanella atrilutea</name>
    <dbReference type="NCBI Taxonomy" id="366533"/>
    <lineage>
        <taxon>Bacteria</taxon>
        <taxon>Pseudomonadati</taxon>
        <taxon>Pseudomonadota</taxon>
        <taxon>Alphaproteobacteria</taxon>
        <taxon>Rhodobacterales</taxon>
        <taxon>Roseobacteraceae</taxon>
        <taxon>Loktanella</taxon>
    </lineage>
</organism>
<dbReference type="InterPro" id="IPR018490">
    <property type="entry name" value="cNMP-bd_dom_sf"/>
</dbReference>
<accession>A0A1M5G575</accession>
<dbReference type="Pfam" id="PF13545">
    <property type="entry name" value="HTH_Crp_2"/>
    <property type="match status" value="1"/>
</dbReference>
<sequence>MEQHLQSAFLTRLSRLLDLTGPERDTLEDLERHPEQRRARAPVFDATRPDDRIAILRSGWSAVRVRTGVCKTTIAQIYVAGDVIGFDDLGFGTPPHETTMQTDGSVTLLNRTKFLALASTHPRLFDILVSLASLDTTVLFDRMHTIARLAAEDRLLHFILSLKARIEHGNLQKSDRFPFPFTQQEIGDALGLTDIYVNRLLRRLTDSGELERSRSYIRLRNQKAWEERLGFRDRYAVFDENLMTPVASARHGR</sequence>
<dbReference type="OrthoDB" id="7584044at2"/>
<dbReference type="InterPro" id="IPR036390">
    <property type="entry name" value="WH_DNA-bd_sf"/>
</dbReference>
<name>A0A1M5G575_LOKAT</name>
<evidence type="ECO:0000256" key="1">
    <source>
        <dbReference type="ARBA" id="ARBA00023015"/>
    </source>
</evidence>
<protein>
    <submittedName>
        <fullName evidence="5">cAMP-binding domain of CRP or a regulatory subunit of cAMP-dependent protein kinases</fullName>
    </submittedName>
</protein>
<dbReference type="STRING" id="366533.SAMN05444339_1351"/>
<keyword evidence="2" id="KW-0238">DNA-binding</keyword>
<evidence type="ECO:0000259" key="4">
    <source>
        <dbReference type="PROSITE" id="PS51063"/>
    </source>
</evidence>
<dbReference type="GO" id="GO:0003677">
    <property type="term" value="F:DNA binding"/>
    <property type="evidence" value="ECO:0007669"/>
    <property type="project" value="UniProtKB-KW"/>
</dbReference>
<dbReference type="SUPFAM" id="SSF46785">
    <property type="entry name" value="Winged helix' DNA-binding domain"/>
    <property type="match status" value="1"/>
</dbReference>
<dbReference type="Gene3D" id="1.10.10.10">
    <property type="entry name" value="Winged helix-like DNA-binding domain superfamily/Winged helix DNA-binding domain"/>
    <property type="match status" value="1"/>
</dbReference>
<keyword evidence="5" id="KW-0808">Transferase</keyword>
<dbReference type="PROSITE" id="PS51063">
    <property type="entry name" value="HTH_CRP_2"/>
    <property type="match status" value="1"/>
</dbReference>
<dbReference type="EMBL" id="FQUE01000035">
    <property type="protein sequence ID" value="SHF98572.1"/>
    <property type="molecule type" value="Genomic_DNA"/>
</dbReference>
<proteinExistence type="predicted"/>
<dbReference type="SMART" id="SM00419">
    <property type="entry name" value="HTH_CRP"/>
    <property type="match status" value="1"/>
</dbReference>
<dbReference type="GO" id="GO:0016301">
    <property type="term" value="F:kinase activity"/>
    <property type="evidence" value="ECO:0007669"/>
    <property type="project" value="UniProtKB-KW"/>
</dbReference>
<evidence type="ECO:0000256" key="2">
    <source>
        <dbReference type="ARBA" id="ARBA00023125"/>
    </source>
</evidence>
<keyword evidence="5" id="KW-0418">Kinase</keyword>
<gene>
    <name evidence="5" type="ORF">SAMN05444339_1351</name>
</gene>
<dbReference type="AlphaFoldDB" id="A0A1M5G575"/>
<keyword evidence="1" id="KW-0805">Transcription regulation</keyword>
<dbReference type="Proteomes" id="UP000183987">
    <property type="component" value="Unassembled WGS sequence"/>
</dbReference>
<feature type="domain" description="HTH crp-type" evidence="4">
    <location>
        <begin position="149"/>
        <end position="223"/>
    </location>
</feature>
<dbReference type="InterPro" id="IPR014710">
    <property type="entry name" value="RmlC-like_jellyroll"/>
</dbReference>
<evidence type="ECO:0000256" key="3">
    <source>
        <dbReference type="ARBA" id="ARBA00023163"/>
    </source>
</evidence>
<keyword evidence="3" id="KW-0804">Transcription</keyword>
<evidence type="ECO:0000313" key="5">
    <source>
        <dbReference type="EMBL" id="SHF98572.1"/>
    </source>
</evidence>
<dbReference type="InterPro" id="IPR012318">
    <property type="entry name" value="HTH_CRP"/>
</dbReference>
<evidence type="ECO:0000313" key="6">
    <source>
        <dbReference type="Proteomes" id="UP000183987"/>
    </source>
</evidence>
<keyword evidence="6" id="KW-1185">Reference proteome</keyword>
<reference evidence="6" key="1">
    <citation type="submission" date="2016-11" db="EMBL/GenBank/DDBJ databases">
        <authorList>
            <person name="Varghese N."/>
            <person name="Submissions S."/>
        </authorList>
    </citation>
    <scope>NUCLEOTIDE SEQUENCE [LARGE SCALE GENOMIC DNA]</scope>
    <source>
        <strain evidence="6">DSM 29326</strain>
    </source>
</reference>
<dbReference type="InterPro" id="IPR036388">
    <property type="entry name" value="WH-like_DNA-bd_sf"/>
</dbReference>